<organism evidence="2 3">
    <name type="scientific">Gordonia terrae</name>
    <dbReference type="NCBI Taxonomy" id="2055"/>
    <lineage>
        <taxon>Bacteria</taxon>
        <taxon>Bacillati</taxon>
        <taxon>Actinomycetota</taxon>
        <taxon>Actinomycetes</taxon>
        <taxon>Mycobacteriales</taxon>
        <taxon>Gordoniaceae</taxon>
        <taxon>Gordonia</taxon>
    </lineage>
</organism>
<feature type="transmembrane region" description="Helical" evidence="1">
    <location>
        <begin position="20"/>
        <end position="41"/>
    </location>
</feature>
<evidence type="ECO:0000313" key="3">
    <source>
        <dbReference type="Proteomes" id="UP000234662"/>
    </source>
</evidence>
<keyword evidence="1" id="KW-1133">Transmembrane helix</keyword>
<dbReference type="RefSeq" id="WP_101823352.1">
    <property type="nucleotide sequence ID" value="NZ_PKJC01000061.1"/>
</dbReference>
<evidence type="ECO:0000256" key="1">
    <source>
        <dbReference type="SAM" id="Phobius"/>
    </source>
</evidence>
<keyword evidence="1" id="KW-0472">Membrane</keyword>
<keyword evidence="1" id="KW-0812">Transmembrane</keyword>
<gene>
    <name evidence="2" type="ORF">CYJ73_26165</name>
</gene>
<reference evidence="2 3" key="1">
    <citation type="submission" date="2017-12" db="EMBL/GenBank/DDBJ databases">
        <title>Phylogenetic diversity of female urinary microbiome.</title>
        <authorList>
            <person name="Thomas-White K."/>
            <person name="Wolfe A.J."/>
        </authorList>
    </citation>
    <scope>NUCLEOTIDE SEQUENCE [LARGE SCALE GENOMIC DNA]</scope>
    <source>
        <strain evidence="2 3">UMB0777</strain>
    </source>
</reference>
<comment type="caution">
    <text evidence="2">The sequence shown here is derived from an EMBL/GenBank/DDBJ whole genome shotgun (WGS) entry which is preliminary data.</text>
</comment>
<dbReference type="AlphaFoldDB" id="A0A2I1R0H6"/>
<evidence type="ECO:0000313" key="2">
    <source>
        <dbReference type="EMBL" id="PKZ62622.1"/>
    </source>
</evidence>
<accession>A0A2I1R0H6</accession>
<sequence>MGFALGWLVTAELSPETAGVAGTWVGAIATIATILWAIHVFRAETEARVRDRLENEQALARGVRYRLLGGGGYGQPGEKVMQSVKVEISNDTAEPVSWQGTSVDGVRPRRAWDSFAAITGGESRTITMETDPFPAPDEEFSGQELRSKSSTMFYRIGGIDWRRTGDNEPEKC</sequence>
<name>A0A2I1R0H6_9ACTN</name>
<proteinExistence type="predicted"/>
<dbReference type="Proteomes" id="UP000234662">
    <property type="component" value="Unassembled WGS sequence"/>
</dbReference>
<protein>
    <submittedName>
        <fullName evidence="2">Uncharacterized protein</fullName>
    </submittedName>
</protein>
<dbReference type="EMBL" id="PKJC01000061">
    <property type="protein sequence ID" value="PKZ62622.1"/>
    <property type="molecule type" value="Genomic_DNA"/>
</dbReference>